<gene>
    <name evidence="3" type="ORF">C2E20_6921</name>
</gene>
<name>A0A2P6V6H8_9CHLO</name>
<dbReference type="GO" id="GO:0016301">
    <property type="term" value="F:kinase activity"/>
    <property type="evidence" value="ECO:0007669"/>
    <property type="project" value="UniProtKB-KW"/>
</dbReference>
<dbReference type="PROSITE" id="PS50004">
    <property type="entry name" value="C2"/>
    <property type="match status" value="1"/>
</dbReference>
<comment type="caution">
    <text evidence="3">The sequence shown here is derived from an EMBL/GenBank/DDBJ whole genome shotgun (WGS) entry which is preliminary data.</text>
</comment>
<reference evidence="3 4" key="1">
    <citation type="journal article" date="2018" name="Plant J.">
        <title>Genome sequences of Chlorella sorokiniana UTEX 1602 and Micractinium conductrix SAG 241.80: implications to maltose excretion by a green alga.</title>
        <authorList>
            <person name="Arriola M.B."/>
            <person name="Velmurugan N."/>
            <person name="Zhang Y."/>
            <person name="Plunkett M.H."/>
            <person name="Hondzo H."/>
            <person name="Barney B.M."/>
        </authorList>
    </citation>
    <scope>NUCLEOTIDE SEQUENCE [LARGE SCALE GENOMIC DNA]</scope>
    <source>
        <strain evidence="3 4">SAG 241.80</strain>
    </source>
</reference>
<dbReference type="OrthoDB" id="513854at2759"/>
<keyword evidence="4" id="KW-1185">Reference proteome</keyword>
<proteinExistence type="predicted"/>
<protein>
    <submittedName>
        <fullName evidence="3">Serine threonine kinase</fullName>
    </submittedName>
</protein>
<feature type="domain" description="C2" evidence="2">
    <location>
        <begin position="1"/>
        <end position="108"/>
    </location>
</feature>
<dbReference type="InterPro" id="IPR000008">
    <property type="entry name" value="C2_dom"/>
</dbReference>
<dbReference type="SMART" id="SM00239">
    <property type="entry name" value="C2"/>
    <property type="match status" value="1"/>
</dbReference>
<dbReference type="AlphaFoldDB" id="A0A2P6V6H8"/>
<dbReference type="Gene3D" id="2.60.40.150">
    <property type="entry name" value="C2 domain"/>
    <property type="match status" value="1"/>
</dbReference>
<evidence type="ECO:0000313" key="4">
    <source>
        <dbReference type="Proteomes" id="UP000239649"/>
    </source>
</evidence>
<keyword evidence="3" id="KW-0418">Kinase</keyword>
<dbReference type="Proteomes" id="UP000239649">
    <property type="component" value="Unassembled WGS sequence"/>
</dbReference>
<accession>A0A2P6V6H8</accession>
<feature type="region of interest" description="Disordered" evidence="1">
    <location>
        <begin position="156"/>
        <end position="197"/>
    </location>
</feature>
<sequence>MAEGRPKRRLTVTVRGAGDITKPPAAPYIVLQLGGTSVRTAPATAGGTNPVWDEAFELELPPPLPNEQPLQLKAQLNAHVRLFPDRLLASGSQSLTDIFYGGGQHEVTVPLSTEGKPCGHLHLGLQLRRESQPGEEVGSAAGTMLGEVSGLGPASAAAAAVPGPVLPSTETGEMQAREELGAGSLQDPSKPAYGLYA</sequence>
<evidence type="ECO:0000256" key="1">
    <source>
        <dbReference type="SAM" id="MobiDB-lite"/>
    </source>
</evidence>
<evidence type="ECO:0000259" key="2">
    <source>
        <dbReference type="PROSITE" id="PS50004"/>
    </source>
</evidence>
<feature type="compositionally biased region" description="Low complexity" evidence="1">
    <location>
        <begin position="156"/>
        <end position="168"/>
    </location>
</feature>
<keyword evidence="3" id="KW-0808">Transferase</keyword>
<dbReference type="InterPro" id="IPR035892">
    <property type="entry name" value="C2_domain_sf"/>
</dbReference>
<dbReference type="SUPFAM" id="SSF49562">
    <property type="entry name" value="C2 domain (Calcium/lipid-binding domain, CaLB)"/>
    <property type="match status" value="1"/>
</dbReference>
<dbReference type="EMBL" id="LHPF02000025">
    <property type="protein sequence ID" value="PSC69691.1"/>
    <property type="molecule type" value="Genomic_DNA"/>
</dbReference>
<dbReference type="Pfam" id="PF00168">
    <property type="entry name" value="C2"/>
    <property type="match status" value="1"/>
</dbReference>
<evidence type="ECO:0000313" key="3">
    <source>
        <dbReference type="EMBL" id="PSC69691.1"/>
    </source>
</evidence>
<organism evidence="3 4">
    <name type="scientific">Micractinium conductrix</name>
    <dbReference type="NCBI Taxonomy" id="554055"/>
    <lineage>
        <taxon>Eukaryota</taxon>
        <taxon>Viridiplantae</taxon>
        <taxon>Chlorophyta</taxon>
        <taxon>core chlorophytes</taxon>
        <taxon>Trebouxiophyceae</taxon>
        <taxon>Chlorellales</taxon>
        <taxon>Chlorellaceae</taxon>
        <taxon>Chlorella clade</taxon>
        <taxon>Micractinium</taxon>
    </lineage>
</organism>